<keyword evidence="3" id="KW-1185">Reference proteome</keyword>
<organism evidence="2 3">
    <name type="scientific">Cystobacter ferrugineus</name>
    <dbReference type="NCBI Taxonomy" id="83449"/>
    <lineage>
        <taxon>Bacteria</taxon>
        <taxon>Pseudomonadati</taxon>
        <taxon>Myxococcota</taxon>
        <taxon>Myxococcia</taxon>
        <taxon>Myxococcales</taxon>
        <taxon>Cystobacterineae</taxon>
        <taxon>Archangiaceae</taxon>
        <taxon>Cystobacter</taxon>
    </lineage>
</organism>
<reference evidence="2 3" key="2">
    <citation type="submission" date="2016-12" db="EMBL/GenBank/DDBJ databases">
        <title>Draft Genome Sequence of Cystobacter ferrugineus Strain Cbfe23.</title>
        <authorList>
            <person name="Akbar S."/>
            <person name="Dowd S.E."/>
            <person name="Stevens D.C."/>
        </authorList>
    </citation>
    <scope>NUCLEOTIDE SEQUENCE [LARGE SCALE GENOMIC DNA]</scope>
    <source>
        <strain evidence="2 3">Cbfe23</strain>
    </source>
</reference>
<keyword evidence="2" id="KW-0560">Oxidoreductase</keyword>
<keyword evidence="2" id="KW-0503">Monooxygenase</keyword>
<dbReference type="OrthoDB" id="5518280at2"/>
<feature type="domain" description="ABM" evidence="1">
    <location>
        <begin position="7"/>
        <end position="77"/>
    </location>
</feature>
<protein>
    <submittedName>
        <fullName evidence="2">Antibiotic biosynthesis monooxygenase</fullName>
    </submittedName>
</protein>
<dbReference type="InterPro" id="IPR007138">
    <property type="entry name" value="ABM_dom"/>
</dbReference>
<dbReference type="RefSeq" id="WP_071902511.1">
    <property type="nucleotide sequence ID" value="NZ_MPIN01000010.1"/>
</dbReference>
<accession>A0A1L9B2Y6</accession>
<dbReference type="Proteomes" id="UP000182229">
    <property type="component" value="Unassembled WGS sequence"/>
</dbReference>
<dbReference type="GO" id="GO:0004497">
    <property type="term" value="F:monooxygenase activity"/>
    <property type="evidence" value="ECO:0007669"/>
    <property type="project" value="UniProtKB-KW"/>
</dbReference>
<evidence type="ECO:0000259" key="1">
    <source>
        <dbReference type="Pfam" id="PF03992"/>
    </source>
</evidence>
<evidence type="ECO:0000313" key="2">
    <source>
        <dbReference type="EMBL" id="OJH36628.1"/>
    </source>
</evidence>
<dbReference type="Pfam" id="PF03992">
    <property type="entry name" value="ABM"/>
    <property type="match status" value="1"/>
</dbReference>
<name>A0A1L9B2Y6_9BACT</name>
<evidence type="ECO:0000313" key="3">
    <source>
        <dbReference type="Proteomes" id="UP000182229"/>
    </source>
</evidence>
<dbReference type="AlphaFoldDB" id="A0A1L9B2Y6"/>
<proteinExistence type="predicted"/>
<dbReference type="InterPro" id="IPR011008">
    <property type="entry name" value="Dimeric_a/b-barrel"/>
</dbReference>
<comment type="caution">
    <text evidence="2">The sequence shown here is derived from an EMBL/GenBank/DDBJ whole genome shotgun (WGS) entry which is preliminary data.</text>
</comment>
<dbReference type="EMBL" id="MPIN01000010">
    <property type="protein sequence ID" value="OJH36628.1"/>
    <property type="molecule type" value="Genomic_DNA"/>
</dbReference>
<dbReference type="Gene3D" id="3.30.70.100">
    <property type="match status" value="1"/>
</dbReference>
<dbReference type="STRING" id="83449.BON30_33280"/>
<dbReference type="SUPFAM" id="SSF54909">
    <property type="entry name" value="Dimeric alpha+beta barrel"/>
    <property type="match status" value="1"/>
</dbReference>
<gene>
    <name evidence="2" type="ORF">BON30_33280</name>
</gene>
<reference evidence="3" key="1">
    <citation type="submission" date="2016-11" db="EMBL/GenBank/DDBJ databases">
        <authorList>
            <person name="Shukria A."/>
            <person name="Stevens D.C."/>
        </authorList>
    </citation>
    <scope>NUCLEOTIDE SEQUENCE [LARGE SCALE GENOMIC DNA]</scope>
    <source>
        <strain evidence="3">Cbfe23</strain>
    </source>
</reference>
<sequence>MKATYGFHATMTAREGKGDELVETLLSAVGGDGPAANPNCVFFLVARSAADRDVVHVTEGWTSKEAHAANFGTETSKLFTAKLAVLIGGEAKYSDDVPVGGRFNL</sequence>